<evidence type="ECO:0000313" key="2">
    <source>
        <dbReference type="WBParaSite" id="Hba_07809"/>
    </source>
</evidence>
<dbReference type="WBParaSite" id="Hba_07809">
    <property type="protein sequence ID" value="Hba_07809"/>
    <property type="gene ID" value="Hba_07809"/>
</dbReference>
<reference evidence="2" key="1">
    <citation type="submission" date="2016-11" db="UniProtKB">
        <authorList>
            <consortium name="WormBaseParasite"/>
        </authorList>
    </citation>
    <scope>IDENTIFICATION</scope>
</reference>
<organism evidence="1 2">
    <name type="scientific">Heterorhabditis bacteriophora</name>
    <name type="common">Entomopathogenic nematode worm</name>
    <dbReference type="NCBI Taxonomy" id="37862"/>
    <lineage>
        <taxon>Eukaryota</taxon>
        <taxon>Metazoa</taxon>
        <taxon>Ecdysozoa</taxon>
        <taxon>Nematoda</taxon>
        <taxon>Chromadorea</taxon>
        <taxon>Rhabditida</taxon>
        <taxon>Rhabditina</taxon>
        <taxon>Rhabditomorpha</taxon>
        <taxon>Strongyloidea</taxon>
        <taxon>Heterorhabditidae</taxon>
        <taxon>Heterorhabditis</taxon>
    </lineage>
</organism>
<dbReference type="AlphaFoldDB" id="A0A1I7WRN8"/>
<protein>
    <submittedName>
        <fullName evidence="2">Uncharacterized protein</fullName>
    </submittedName>
</protein>
<keyword evidence="1" id="KW-1185">Reference proteome</keyword>
<accession>A0A1I7WRN8</accession>
<proteinExistence type="predicted"/>
<sequence>MGTRVQTATLSTDNIQIGTTTTTEKTTEASSDNIVIIPNVHTSGEADLRNSQENPDVLKSSKFNTESASIGVKKVNEQTSIHNLERQYEYEF</sequence>
<name>A0A1I7WRN8_HETBA</name>
<dbReference type="Proteomes" id="UP000095283">
    <property type="component" value="Unplaced"/>
</dbReference>
<evidence type="ECO:0000313" key="1">
    <source>
        <dbReference type="Proteomes" id="UP000095283"/>
    </source>
</evidence>